<proteinExistence type="predicted"/>
<dbReference type="EMBL" id="CM047750">
    <property type="protein sequence ID" value="KAJ0008409.1"/>
    <property type="molecule type" value="Genomic_DNA"/>
</dbReference>
<keyword evidence="2" id="KW-1185">Reference proteome</keyword>
<sequence length="199" mass="22863">MGTIISKTANGVGGVFGNAFSAPCKAIFGRSYEGVCSGPWDIVCFIEHFCVANLIKLLMIFGLCYIILWFCDLLFNLGICQCIIRSLCKMCCAACETYWYALEDITCFLWQKLMNTKRRNRHGRIRDVELGYSSSDESDFSSECHHFSSSRKCYRERKQWYGNGSRRHHHHVKLKTREVSVHVKAGIKKTKKFKAVSNF</sequence>
<reference evidence="2" key="1">
    <citation type="journal article" date="2023" name="G3 (Bethesda)">
        <title>Genome assembly and association tests identify interacting loci associated with vigor, precocity, and sex in interspecific pistachio rootstocks.</title>
        <authorList>
            <person name="Palmer W."/>
            <person name="Jacygrad E."/>
            <person name="Sagayaradj S."/>
            <person name="Cavanaugh K."/>
            <person name="Han R."/>
            <person name="Bertier L."/>
            <person name="Beede B."/>
            <person name="Kafkas S."/>
            <person name="Golino D."/>
            <person name="Preece J."/>
            <person name="Michelmore R."/>
        </authorList>
    </citation>
    <scope>NUCLEOTIDE SEQUENCE [LARGE SCALE GENOMIC DNA]</scope>
</reference>
<dbReference type="Proteomes" id="UP001163603">
    <property type="component" value="Chromosome 15"/>
</dbReference>
<evidence type="ECO:0000313" key="1">
    <source>
        <dbReference type="EMBL" id="KAJ0008409.1"/>
    </source>
</evidence>
<organism evidence="1 2">
    <name type="scientific">Pistacia integerrima</name>
    <dbReference type="NCBI Taxonomy" id="434235"/>
    <lineage>
        <taxon>Eukaryota</taxon>
        <taxon>Viridiplantae</taxon>
        <taxon>Streptophyta</taxon>
        <taxon>Embryophyta</taxon>
        <taxon>Tracheophyta</taxon>
        <taxon>Spermatophyta</taxon>
        <taxon>Magnoliopsida</taxon>
        <taxon>eudicotyledons</taxon>
        <taxon>Gunneridae</taxon>
        <taxon>Pentapetalae</taxon>
        <taxon>rosids</taxon>
        <taxon>malvids</taxon>
        <taxon>Sapindales</taxon>
        <taxon>Anacardiaceae</taxon>
        <taxon>Pistacia</taxon>
    </lineage>
</organism>
<protein>
    <submittedName>
        <fullName evidence="1">Uncharacterized protein</fullName>
    </submittedName>
</protein>
<name>A0ACC0X494_9ROSI</name>
<evidence type="ECO:0000313" key="2">
    <source>
        <dbReference type="Proteomes" id="UP001163603"/>
    </source>
</evidence>
<gene>
    <name evidence="1" type="ORF">Pint_30749</name>
</gene>
<comment type="caution">
    <text evidence="1">The sequence shown here is derived from an EMBL/GenBank/DDBJ whole genome shotgun (WGS) entry which is preliminary data.</text>
</comment>
<accession>A0ACC0X494</accession>